<dbReference type="GO" id="GO:0005851">
    <property type="term" value="C:eukaryotic translation initiation factor 2B complex"/>
    <property type="evidence" value="ECO:0007669"/>
    <property type="project" value="TreeGrafter"/>
</dbReference>
<dbReference type="PANTHER" id="PTHR45859:SF1">
    <property type="entry name" value="TRANSLATION INITIATION FACTOR EIF-2B SUBUNIT BETA"/>
    <property type="match status" value="1"/>
</dbReference>
<dbReference type="Gene3D" id="3.40.50.10470">
    <property type="entry name" value="Translation initiation factor eif-2b, domain 2"/>
    <property type="match status" value="1"/>
</dbReference>
<dbReference type="GO" id="GO:0005085">
    <property type="term" value="F:guanyl-nucleotide exchange factor activity"/>
    <property type="evidence" value="ECO:0007669"/>
    <property type="project" value="TreeGrafter"/>
</dbReference>
<dbReference type="InterPro" id="IPR037171">
    <property type="entry name" value="NagB/RpiA_transferase-like"/>
</dbReference>
<dbReference type="InterPro" id="IPR000649">
    <property type="entry name" value="IF-2B-related"/>
</dbReference>
<evidence type="ECO:0000256" key="4">
    <source>
        <dbReference type="ARBA" id="ARBA00022540"/>
    </source>
</evidence>
<evidence type="ECO:0000256" key="6">
    <source>
        <dbReference type="ARBA" id="ARBA00044122"/>
    </source>
</evidence>
<dbReference type="EMBL" id="OU963864">
    <property type="protein sequence ID" value="CAH0386647.1"/>
    <property type="molecule type" value="Genomic_DNA"/>
</dbReference>
<dbReference type="Proteomes" id="UP001152759">
    <property type="component" value="Chromosome 3"/>
</dbReference>
<dbReference type="FunFam" id="3.40.50.10470:FF:000009">
    <property type="entry name" value="Translation initiation factor eIF2B subunit"/>
    <property type="match status" value="1"/>
</dbReference>
<dbReference type="PANTHER" id="PTHR45859">
    <property type="entry name" value="TRANSLATION INITIATION FACTOR EIF-2B SUBUNIT BETA"/>
    <property type="match status" value="1"/>
</dbReference>
<dbReference type="InterPro" id="IPR042529">
    <property type="entry name" value="IF_2B-like_C"/>
</dbReference>
<dbReference type="SUPFAM" id="SSF100950">
    <property type="entry name" value="NagB/RpiA/CoA transferase-like"/>
    <property type="match status" value="1"/>
</dbReference>
<evidence type="ECO:0000256" key="7">
    <source>
        <dbReference type="ARBA" id="ARBA00044228"/>
    </source>
</evidence>
<evidence type="ECO:0000256" key="9">
    <source>
        <dbReference type="RuleBase" id="RU003814"/>
    </source>
</evidence>
<evidence type="ECO:0000313" key="10">
    <source>
        <dbReference type="EMBL" id="CAH0386647.1"/>
    </source>
</evidence>
<comment type="subunit">
    <text evidence="8">Component of the translation initiation factor 2B (eIF2B) complex which is a heterodecamer of two sets of five different subunits: alpha, beta, gamma, delta and epsilon. Subunits alpha, beta and delta comprise a regulatory subcomplex and subunits epsilon and gamma comprise a catalytic subcomplex. Within the complex, the hexameric regulatory complex resides at the center, with the two heterodimeric catalytic subcomplexes bound on opposite sides.</text>
</comment>
<keyword evidence="3" id="KW-0963">Cytoplasm</keyword>
<accession>A0A9P0A8T3</accession>
<evidence type="ECO:0000313" key="11">
    <source>
        <dbReference type="Proteomes" id="UP001152759"/>
    </source>
</evidence>
<evidence type="ECO:0000256" key="3">
    <source>
        <dbReference type="ARBA" id="ARBA00022490"/>
    </source>
</evidence>
<dbReference type="AlphaFoldDB" id="A0A9P0A8T3"/>
<evidence type="ECO:0000256" key="2">
    <source>
        <dbReference type="ARBA" id="ARBA00007251"/>
    </source>
</evidence>
<reference evidence="10" key="1">
    <citation type="submission" date="2021-12" db="EMBL/GenBank/DDBJ databases">
        <authorList>
            <person name="King R."/>
        </authorList>
    </citation>
    <scope>NUCLEOTIDE SEQUENCE</scope>
</reference>
<comment type="subcellular location">
    <subcellularLocation>
        <location evidence="1">Cytoplasm</location>
        <location evidence="1">Cytosol</location>
    </subcellularLocation>
</comment>
<proteinExistence type="inferred from homology"/>
<dbReference type="GO" id="GO:0005829">
    <property type="term" value="C:cytosol"/>
    <property type="evidence" value="ECO:0007669"/>
    <property type="project" value="UniProtKB-SubCell"/>
</dbReference>
<dbReference type="Pfam" id="PF01008">
    <property type="entry name" value="IF-2B"/>
    <property type="match status" value="1"/>
</dbReference>
<protein>
    <recommendedName>
        <fullName evidence="6">Translation initiation factor eIF2B subunit beta</fullName>
    </recommendedName>
    <alternativeName>
        <fullName evidence="7">eIF2B GDP-GTP exchange factor subunit beta</fullName>
    </alternativeName>
</protein>
<evidence type="ECO:0000256" key="1">
    <source>
        <dbReference type="ARBA" id="ARBA00004514"/>
    </source>
</evidence>
<keyword evidence="4" id="KW-0396">Initiation factor</keyword>
<evidence type="ECO:0000256" key="5">
    <source>
        <dbReference type="ARBA" id="ARBA00022917"/>
    </source>
</evidence>
<dbReference type="InterPro" id="IPR051855">
    <property type="entry name" value="eIF2B_beta_subunit"/>
</dbReference>
<gene>
    <name evidence="10" type="ORF">BEMITA_LOCUS5733</name>
</gene>
<organism evidence="10 11">
    <name type="scientific">Bemisia tabaci</name>
    <name type="common">Sweetpotato whitefly</name>
    <name type="synonym">Aleurodes tabaci</name>
    <dbReference type="NCBI Taxonomy" id="7038"/>
    <lineage>
        <taxon>Eukaryota</taxon>
        <taxon>Metazoa</taxon>
        <taxon>Ecdysozoa</taxon>
        <taxon>Arthropoda</taxon>
        <taxon>Hexapoda</taxon>
        <taxon>Insecta</taxon>
        <taxon>Pterygota</taxon>
        <taxon>Neoptera</taxon>
        <taxon>Paraneoptera</taxon>
        <taxon>Hemiptera</taxon>
        <taxon>Sternorrhyncha</taxon>
        <taxon>Aleyrodoidea</taxon>
        <taxon>Aleyrodidae</taxon>
        <taxon>Aleyrodinae</taxon>
        <taxon>Bemisia</taxon>
    </lineage>
</organism>
<name>A0A9P0A8T3_BEMTA</name>
<sequence>MIGVDIPEELSSFIFKVNSEQLVGSFNLSVATVELLKNYVMQSNWNSAQDLIDLITRNGKILITALPRHSSVGNSVRRILKIIREEYSTLHRSKQEESDQQESLHKIVKSEGGVDDYTTIVPELKNAILDHISEFQMELETSGDNVAQQAREHIHANEIILTLGHSRSVEAFLKRAALDRKFEVIIAEGAPSNQGHSLAASLAKNKIQTTVVSDATIFGIMSRVNKVILGTHTIMANGGLRAISGSHAVALAAKHYSVPVIVLAPMYKLSPHFLCSYDRDFFNTFASPEGVLSYSEASIFKGVHIYNPVFDYVPPELITLLISNIGGHAPSYFYRLLSELYHADDSDL</sequence>
<evidence type="ECO:0000256" key="8">
    <source>
        <dbReference type="ARBA" id="ARBA00046432"/>
    </source>
</evidence>
<dbReference type="KEGG" id="btab:109031121"/>
<dbReference type="GO" id="GO:0003743">
    <property type="term" value="F:translation initiation factor activity"/>
    <property type="evidence" value="ECO:0007669"/>
    <property type="project" value="UniProtKB-KW"/>
</dbReference>
<dbReference type="OrthoDB" id="269919at2759"/>
<keyword evidence="5" id="KW-0648">Protein biosynthesis</keyword>
<comment type="similarity">
    <text evidence="2 9">Belongs to the eIF-2B alpha/beta/delta subunits family.</text>
</comment>
<keyword evidence="11" id="KW-1185">Reference proteome</keyword>